<evidence type="ECO:0000256" key="4">
    <source>
        <dbReference type="ARBA" id="ARBA00022552"/>
    </source>
</evidence>
<keyword evidence="7" id="KW-0175">Coiled coil</keyword>
<name>K0SYX1_THAOC</name>
<dbReference type="OMA" id="KSCWPSL"/>
<protein>
    <submittedName>
        <fullName evidence="9">Uncharacterized protein</fullName>
    </submittedName>
</protein>
<evidence type="ECO:0000256" key="6">
    <source>
        <dbReference type="ARBA" id="ARBA00024695"/>
    </source>
</evidence>
<dbReference type="CDD" id="cd04508">
    <property type="entry name" value="Tudor_SF"/>
    <property type="match status" value="1"/>
</dbReference>
<feature type="compositionally biased region" description="Acidic residues" evidence="8">
    <location>
        <begin position="514"/>
        <end position="532"/>
    </location>
</feature>
<feature type="region of interest" description="Disordered" evidence="8">
    <location>
        <begin position="1"/>
        <end position="80"/>
    </location>
</feature>
<feature type="compositionally biased region" description="Acidic residues" evidence="8">
    <location>
        <begin position="407"/>
        <end position="439"/>
    </location>
</feature>
<keyword evidence="4" id="KW-0698">rRNA processing</keyword>
<comment type="subcellular location">
    <subcellularLocation>
        <location evidence="1">Nucleus</location>
        <location evidence="1">Nucleolus</location>
    </subcellularLocation>
</comment>
<reference evidence="9 10" key="1">
    <citation type="journal article" date="2012" name="Genome Biol.">
        <title>Genome and low-iron response of an oceanic diatom adapted to chronic iron limitation.</title>
        <authorList>
            <person name="Lommer M."/>
            <person name="Specht M."/>
            <person name="Roy A.S."/>
            <person name="Kraemer L."/>
            <person name="Andreson R."/>
            <person name="Gutowska M.A."/>
            <person name="Wolf J."/>
            <person name="Bergner S.V."/>
            <person name="Schilhabel M.B."/>
            <person name="Klostermeier U.C."/>
            <person name="Beiko R.G."/>
            <person name="Rosenstiel P."/>
            <person name="Hippler M."/>
            <person name="Laroche J."/>
        </authorList>
    </citation>
    <scope>NUCLEOTIDE SEQUENCE [LARGE SCALE GENOMIC DNA]</scope>
    <source>
        <strain evidence="9 10">CCMP1005</strain>
    </source>
</reference>
<dbReference type="EMBL" id="AGNL01015226">
    <property type="protein sequence ID" value="EJK66176.1"/>
    <property type="molecule type" value="Genomic_DNA"/>
</dbReference>
<evidence type="ECO:0000256" key="1">
    <source>
        <dbReference type="ARBA" id="ARBA00004604"/>
    </source>
</evidence>
<evidence type="ECO:0000256" key="3">
    <source>
        <dbReference type="ARBA" id="ARBA00022517"/>
    </source>
</evidence>
<dbReference type="OrthoDB" id="441771at2759"/>
<feature type="compositionally biased region" description="Basic and acidic residues" evidence="8">
    <location>
        <begin position="391"/>
        <end position="406"/>
    </location>
</feature>
<dbReference type="GO" id="GO:0032040">
    <property type="term" value="C:small-subunit processome"/>
    <property type="evidence" value="ECO:0007669"/>
    <property type="project" value="InterPro"/>
</dbReference>
<keyword evidence="10" id="KW-1185">Reference proteome</keyword>
<feature type="compositionally biased region" description="Basic and acidic residues" evidence="8">
    <location>
        <begin position="167"/>
        <end position="176"/>
    </location>
</feature>
<feature type="compositionally biased region" description="Acidic residues" evidence="8">
    <location>
        <begin position="362"/>
        <end position="376"/>
    </location>
</feature>
<gene>
    <name evidence="9" type="ORF">THAOC_12917</name>
</gene>
<feature type="compositionally biased region" description="Acidic residues" evidence="8">
    <location>
        <begin position="491"/>
        <end position="501"/>
    </location>
</feature>
<dbReference type="PANTHER" id="PTHR23183">
    <property type="entry name" value="NOP14"/>
    <property type="match status" value="1"/>
</dbReference>
<dbReference type="GO" id="GO:0030490">
    <property type="term" value="P:maturation of SSU-rRNA"/>
    <property type="evidence" value="ECO:0007669"/>
    <property type="project" value="TreeGrafter"/>
</dbReference>
<dbReference type="AlphaFoldDB" id="K0SYX1"/>
<dbReference type="eggNOG" id="KOG2147">
    <property type="taxonomic scope" value="Eukaryota"/>
</dbReference>
<feature type="compositionally biased region" description="Basic and acidic residues" evidence="8">
    <location>
        <begin position="285"/>
        <end position="311"/>
    </location>
</feature>
<comment type="function">
    <text evidence="6">Involved in nucleolar processing of pre-18S ribosomal RNA. Has a role in the nuclear export of 40S pre-ribosomal subunit to the cytoplasm.</text>
</comment>
<feature type="region of interest" description="Disordered" evidence="8">
    <location>
        <begin position="244"/>
        <end position="267"/>
    </location>
</feature>
<feature type="compositionally biased region" description="Basic and acidic residues" evidence="8">
    <location>
        <begin position="976"/>
        <end position="997"/>
    </location>
</feature>
<evidence type="ECO:0000256" key="5">
    <source>
        <dbReference type="ARBA" id="ARBA00023242"/>
    </source>
</evidence>
<feature type="compositionally biased region" description="Basic residues" evidence="8">
    <location>
        <begin position="1075"/>
        <end position="1090"/>
    </location>
</feature>
<dbReference type="Proteomes" id="UP000266841">
    <property type="component" value="Unassembled WGS sequence"/>
</dbReference>
<feature type="region of interest" description="Disordered" evidence="8">
    <location>
        <begin position="697"/>
        <end position="729"/>
    </location>
</feature>
<dbReference type="InterPro" id="IPR007276">
    <property type="entry name" value="Nop14"/>
</dbReference>
<feature type="compositionally biased region" description="Basic residues" evidence="8">
    <location>
        <begin position="1"/>
        <end position="12"/>
    </location>
</feature>
<comment type="similarity">
    <text evidence="2">Belongs to the NOP14 family.</text>
</comment>
<feature type="region of interest" description="Disordered" evidence="8">
    <location>
        <begin position="167"/>
        <end position="194"/>
    </location>
</feature>
<comment type="caution">
    <text evidence="9">The sequence shown here is derived from an EMBL/GenBank/DDBJ whole genome shotgun (WGS) entry which is preliminary data.</text>
</comment>
<feature type="compositionally biased region" description="Gly residues" evidence="8">
    <location>
        <begin position="63"/>
        <end position="74"/>
    </location>
</feature>
<evidence type="ECO:0000313" key="9">
    <source>
        <dbReference type="EMBL" id="EJK66176.1"/>
    </source>
</evidence>
<sequence>MGKGRSKNKQSRSARALPRGIPQRATRNVNQFEFARQTATRTKHHVHNKVTPGQRAASKYAAGGEGSGGGGGKGDQSSLARSIALRNQHLKHRLESAGKSNEFVDRRIGEAGARRGYDGPSKEDVMLKRIVRERVMRSKKRDAFRLDDEDGGGEGLTHRVTSLRRGRFDRVRRDETSAYGPSSGAGGETLGDRYTSRRAELEERIMQKKMAKAEKLRRAEDQRETFEDMDEGFGELAGLLQFRDKEEERRVRSEKRKAGKLERDEAEMDEWDREMKEYLFERKVAATDRTKTPEEIAKESAKKLHDLETKRLARMAGDFLSDDELSDISDDEGGRRRKKPGRTDPKKDAKRRKRDGPANPEELSDSDDGGGADGDENEVRFTADGLVYLNEKGEVVGKVGDDKKDEAAEEPSDDDSEGGSDSEQDSDSEEDSDSEDDASGEAIKLEEGTKVEANYRASDQYGGKQTWYSGTITAVHDGDGTDDGGTTYDIAYDDGDAEEGVTADNVRAMPSREDGDEEEGGEDDEKEEEDGEKSDKARRFKAKMRARSIRAPGWLRPVVWQTVKRCSGLVETSLPLQNGTGALPPPTPPRVSMVMTFYLKPLLKMRVFFFTHRESMPFVFEVPTTIESLNDLIAEHASTGEDASLIIQRIHAANSVRLDHRNRERMQNFYDVLLRRFIAVRPARLYREDAVRHEPRLAGMRGGSLGPPPRDLSEGALQAPPRRGGYAAGRRVRGRVHGVAVDRDTPLTESAASYLPPDGPQARRRDSRADSAGADTGADTRADSMRCRQGLVLLRADAGVYKGAKRVAPEAMAFLAGVLRLYADDVESVADASPMPSLGSVTKCPQLMSLRDDLGAAGSVEDVQFSLEKDEIQSNLNPAAILSSTLHFVQGALETIGKSDEGSEREIFNEVLKSLLLISVKRKGVPLPQAAKNRIAEVARAAALTCASDTPRLPLQRRKAASVKELAIKTLAPRMEDPSRYSMSKDKGKPAIQAEHDRHRREYKREKKAVIRELRLDGQYIESERRKAKGIADNKAREKRYKNHAWLEAEQATMNQQVRQGGGLLSGGGVGAARAKAKSGKLGIKKGGKF</sequence>
<dbReference type="GO" id="GO:0030692">
    <property type="term" value="C:Noc4p-Nop14p complex"/>
    <property type="evidence" value="ECO:0007669"/>
    <property type="project" value="TreeGrafter"/>
</dbReference>
<accession>K0SYX1</accession>
<evidence type="ECO:0000313" key="10">
    <source>
        <dbReference type="Proteomes" id="UP000266841"/>
    </source>
</evidence>
<feature type="coiled-coil region" evidence="7">
    <location>
        <begin position="198"/>
        <end position="229"/>
    </location>
</feature>
<feature type="region of interest" description="Disordered" evidence="8">
    <location>
        <begin position="1067"/>
        <end position="1090"/>
    </location>
</feature>
<proteinExistence type="inferred from homology"/>
<feature type="compositionally biased region" description="Acidic residues" evidence="8">
    <location>
        <begin position="320"/>
        <end position="331"/>
    </location>
</feature>
<feature type="region of interest" description="Disordered" evidence="8">
    <location>
        <begin position="976"/>
        <end position="1002"/>
    </location>
</feature>
<dbReference type="Gene3D" id="2.30.30.140">
    <property type="match status" value="1"/>
</dbReference>
<evidence type="ECO:0000256" key="8">
    <source>
        <dbReference type="SAM" id="MobiDB-lite"/>
    </source>
</evidence>
<dbReference type="Pfam" id="PF04147">
    <property type="entry name" value="Nop14"/>
    <property type="match status" value="3"/>
</dbReference>
<keyword evidence="5" id="KW-0539">Nucleus</keyword>
<evidence type="ECO:0000256" key="7">
    <source>
        <dbReference type="SAM" id="Coils"/>
    </source>
</evidence>
<keyword evidence="3" id="KW-0690">Ribosome biogenesis</keyword>
<organism evidence="9 10">
    <name type="scientific">Thalassiosira oceanica</name>
    <name type="common">Marine diatom</name>
    <dbReference type="NCBI Taxonomy" id="159749"/>
    <lineage>
        <taxon>Eukaryota</taxon>
        <taxon>Sar</taxon>
        <taxon>Stramenopiles</taxon>
        <taxon>Ochrophyta</taxon>
        <taxon>Bacillariophyta</taxon>
        <taxon>Coscinodiscophyceae</taxon>
        <taxon>Thalassiosirophycidae</taxon>
        <taxon>Thalassiosirales</taxon>
        <taxon>Thalassiosiraceae</taxon>
        <taxon>Thalassiosira</taxon>
    </lineage>
</organism>
<feature type="region of interest" description="Disordered" evidence="8">
    <location>
        <begin position="747"/>
        <end position="782"/>
    </location>
</feature>
<feature type="region of interest" description="Disordered" evidence="8">
    <location>
        <begin position="285"/>
        <end position="539"/>
    </location>
</feature>
<dbReference type="PANTHER" id="PTHR23183:SF0">
    <property type="entry name" value="NUCLEOLAR PROTEIN 14"/>
    <property type="match status" value="1"/>
</dbReference>
<evidence type="ECO:0000256" key="2">
    <source>
        <dbReference type="ARBA" id="ARBA00007466"/>
    </source>
</evidence>